<comment type="caution">
    <text evidence="1">The sequence shown here is derived from an EMBL/GenBank/DDBJ whole genome shotgun (WGS) entry which is preliminary data.</text>
</comment>
<proteinExistence type="predicted"/>
<accession>A0A176VUH3</accession>
<name>A0A176VUH3_MARPO</name>
<dbReference type="Proteomes" id="UP000077202">
    <property type="component" value="Unassembled WGS sequence"/>
</dbReference>
<protein>
    <submittedName>
        <fullName evidence="1">Uncharacterized protein</fullName>
    </submittedName>
</protein>
<evidence type="ECO:0000313" key="1">
    <source>
        <dbReference type="EMBL" id="OAE24449.1"/>
    </source>
</evidence>
<reference evidence="1" key="1">
    <citation type="submission" date="2016-03" db="EMBL/GenBank/DDBJ databases">
        <title>Mechanisms controlling the formation of the plant cell surface in tip-growing cells are functionally conserved among land plants.</title>
        <authorList>
            <person name="Honkanen S."/>
            <person name="Jones V.A."/>
            <person name="Morieri G."/>
            <person name="Champion C."/>
            <person name="Hetherington A.J."/>
            <person name="Kelly S."/>
            <person name="Saint-Marcoux D."/>
            <person name="Proust H."/>
            <person name="Prescott H."/>
            <person name="Dolan L."/>
        </authorList>
    </citation>
    <scope>NUCLEOTIDE SEQUENCE [LARGE SCALE GENOMIC DNA]</scope>
    <source>
        <tissue evidence="1">Whole gametophyte</tissue>
    </source>
</reference>
<evidence type="ECO:0000313" key="2">
    <source>
        <dbReference type="Proteomes" id="UP000077202"/>
    </source>
</evidence>
<keyword evidence="2" id="KW-1185">Reference proteome</keyword>
<organism evidence="1 2">
    <name type="scientific">Marchantia polymorpha subsp. ruderalis</name>
    <dbReference type="NCBI Taxonomy" id="1480154"/>
    <lineage>
        <taxon>Eukaryota</taxon>
        <taxon>Viridiplantae</taxon>
        <taxon>Streptophyta</taxon>
        <taxon>Embryophyta</taxon>
        <taxon>Marchantiophyta</taxon>
        <taxon>Marchantiopsida</taxon>
        <taxon>Marchantiidae</taxon>
        <taxon>Marchantiales</taxon>
        <taxon>Marchantiaceae</taxon>
        <taxon>Marchantia</taxon>
    </lineage>
</organism>
<dbReference type="AlphaFoldDB" id="A0A176VUH3"/>
<sequence length="146" mass="15815">MDLTSLAVKISFIVAKMRKTGVSALAIILSVALLNNLQMVRAVGPVCLTTEGKFAPYADAKTEIQKLEKNPEQCCNNVPERRCGIIGNTLEAALYMCGGQWCMACSDAGKYLRKALDHCKADGLIQASYVLPGTDRTLYIQKVGTI</sequence>
<gene>
    <name evidence="1" type="ORF">AXG93_1615s1020</name>
</gene>
<dbReference type="EMBL" id="LVLJ01002594">
    <property type="protein sequence ID" value="OAE24449.1"/>
    <property type="molecule type" value="Genomic_DNA"/>
</dbReference>